<dbReference type="RefSeq" id="WP_210283637.1">
    <property type="nucleotide sequence ID" value="NZ_JACHXN010000026.1"/>
</dbReference>
<proteinExistence type="predicted"/>
<protein>
    <submittedName>
        <fullName evidence="2">Uncharacterized protein</fullName>
    </submittedName>
</protein>
<dbReference type="AlphaFoldDB" id="A0A839UDC7"/>
<feature type="transmembrane region" description="Helical" evidence="1">
    <location>
        <begin position="12"/>
        <end position="31"/>
    </location>
</feature>
<comment type="caution">
    <text evidence="2">The sequence shown here is derived from an EMBL/GenBank/DDBJ whole genome shotgun (WGS) entry which is preliminary data.</text>
</comment>
<dbReference type="EMBL" id="JACHXN010000026">
    <property type="protein sequence ID" value="MBB3149068.1"/>
    <property type="molecule type" value="Genomic_DNA"/>
</dbReference>
<reference evidence="2 3" key="1">
    <citation type="submission" date="2020-08" db="EMBL/GenBank/DDBJ databases">
        <title>Genomic Encyclopedia of Type Strains, Phase III (KMG-III): the genomes of soil and plant-associated and newly described type strains.</title>
        <authorList>
            <person name="Whitman W."/>
        </authorList>
    </citation>
    <scope>NUCLEOTIDE SEQUENCE [LARGE SCALE GENOMIC DNA]</scope>
    <source>
        <strain evidence="2 3">CECT 7015</strain>
    </source>
</reference>
<keyword evidence="3" id="KW-1185">Reference proteome</keyword>
<dbReference type="SUPFAM" id="SSF53335">
    <property type="entry name" value="S-adenosyl-L-methionine-dependent methyltransferases"/>
    <property type="match status" value="1"/>
</dbReference>
<evidence type="ECO:0000256" key="1">
    <source>
        <dbReference type="SAM" id="Phobius"/>
    </source>
</evidence>
<dbReference type="InterPro" id="IPR029063">
    <property type="entry name" value="SAM-dependent_MTases_sf"/>
</dbReference>
<gene>
    <name evidence="2" type="ORF">FHS21_005517</name>
</gene>
<dbReference type="Proteomes" id="UP000554520">
    <property type="component" value="Unassembled WGS sequence"/>
</dbReference>
<dbReference type="Gene3D" id="3.40.50.150">
    <property type="entry name" value="Vaccinia Virus protein VP39"/>
    <property type="match status" value="1"/>
</dbReference>
<keyword evidence="1" id="KW-0812">Transmembrane</keyword>
<accession>A0A839UDC7</accession>
<dbReference type="Pfam" id="PF02353">
    <property type="entry name" value="CMAS"/>
    <property type="match status" value="1"/>
</dbReference>
<keyword evidence="1" id="KW-1133">Transmembrane helix</keyword>
<organism evidence="2 3">
    <name type="scientific">Phyllobacterium trifolii</name>
    <dbReference type="NCBI Taxonomy" id="300193"/>
    <lineage>
        <taxon>Bacteria</taxon>
        <taxon>Pseudomonadati</taxon>
        <taxon>Pseudomonadota</taxon>
        <taxon>Alphaproteobacteria</taxon>
        <taxon>Hyphomicrobiales</taxon>
        <taxon>Phyllobacteriaceae</taxon>
        <taxon>Phyllobacterium</taxon>
    </lineage>
</organism>
<keyword evidence="1" id="KW-0472">Membrane</keyword>
<sequence>MIRSTLTRKLFFRIAPTILITIALIGAFVYARSSLNQGDRRVSFDLQDYRHLKGRFDRIVSVGMFEHVGAASYATSGCGRGSVPV</sequence>
<evidence type="ECO:0000313" key="3">
    <source>
        <dbReference type="Proteomes" id="UP000554520"/>
    </source>
</evidence>
<evidence type="ECO:0000313" key="2">
    <source>
        <dbReference type="EMBL" id="MBB3149068.1"/>
    </source>
</evidence>
<name>A0A839UDC7_9HYPH</name>